<keyword evidence="5" id="KW-1185">Reference proteome</keyword>
<evidence type="ECO:0000256" key="2">
    <source>
        <dbReference type="ARBA" id="ARBA00033743"/>
    </source>
</evidence>
<comment type="similarity">
    <text evidence="2">Belongs to the encapsulin family. Family 1 subfamily.</text>
</comment>
<dbReference type="NCBIfam" id="NF041155">
    <property type="entry name" value="encap_f1"/>
    <property type="match status" value="1"/>
</dbReference>
<evidence type="ECO:0000256" key="3">
    <source>
        <dbReference type="ARBA" id="ARBA00033787"/>
    </source>
</evidence>
<dbReference type="Gene3D" id="3.30.2400.30">
    <property type="match status" value="1"/>
</dbReference>
<comment type="subcellular location">
    <subcellularLocation>
        <location evidence="1">Encapsulin nanocompartment</location>
    </subcellularLocation>
</comment>
<dbReference type="AlphaFoldDB" id="A0A0G4K910"/>
<evidence type="ECO:0000313" key="4">
    <source>
        <dbReference type="EMBL" id="CRF34139.1"/>
    </source>
</evidence>
<dbReference type="Pfam" id="PF04454">
    <property type="entry name" value="Linocin_M18"/>
    <property type="match status" value="1"/>
</dbReference>
<sequence>MDYLARESSPFEESFWQNIDKVVVETASRTLIGRRFLSIYGPLGAGAISVQYDKSDREEVFEDGFVKTSGRKSVELPQIYQDFTLLWRDLENNISNKLPLDLSIVSQAAQTLANKEDNLIFNGNDFLELKGILNAEGVQKLKISDWGQGENPYTDIVKAINMIREKGIVGRFVLCLSQSLYFDLQRIQQGTGMTEAQRISSMIGNLYNVPVIKGKKAALICSEPQYMDLAVGIDMSTAYLEQKDLNHSFRIMETIIPRIKDSNAIVVLE</sequence>
<dbReference type="PIRSF" id="PIRSF019254">
    <property type="entry name" value="CFP29"/>
    <property type="match status" value="1"/>
</dbReference>
<dbReference type="InterPro" id="IPR051429">
    <property type="entry name" value="Encapsulin_nc"/>
</dbReference>
<dbReference type="GO" id="GO:0140737">
    <property type="term" value="C:encapsulin nanocompartment"/>
    <property type="evidence" value="ECO:0007669"/>
    <property type="project" value="UniProtKB-SubCell"/>
</dbReference>
<name>A0A0G4K910_9SPIR</name>
<dbReference type="EMBL" id="CVLB01000001">
    <property type="protein sequence ID" value="CRF34139.1"/>
    <property type="molecule type" value="Genomic_DNA"/>
</dbReference>
<evidence type="ECO:0000256" key="1">
    <source>
        <dbReference type="ARBA" id="ARBA00033738"/>
    </source>
</evidence>
<reference evidence="5" key="1">
    <citation type="submission" date="2015-04" db="EMBL/GenBank/DDBJ databases">
        <authorList>
            <person name="Mushtaq Mamoona"/>
        </authorList>
    </citation>
    <scope>NUCLEOTIDE SEQUENCE [LARGE SCALE GENOMIC DNA]</scope>
    <source>
        <strain evidence="5">AN4859/03</strain>
    </source>
</reference>
<organism evidence="4 5">
    <name type="scientific">Brachyspira suanatina</name>
    <dbReference type="NCBI Taxonomy" id="381802"/>
    <lineage>
        <taxon>Bacteria</taxon>
        <taxon>Pseudomonadati</taxon>
        <taxon>Spirochaetota</taxon>
        <taxon>Spirochaetia</taxon>
        <taxon>Brachyspirales</taxon>
        <taxon>Brachyspiraceae</taxon>
        <taxon>Brachyspira</taxon>
    </lineage>
</organism>
<dbReference type="OrthoDB" id="2922at2"/>
<dbReference type="PANTHER" id="PTHR37165:SF1">
    <property type="entry name" value="TYPE 1 ENCAPSULIN SHELL PROTEIN"/>
    <property type="match status" value="1"/>
</dbReference>
<keyword evidence="3" id="KW-1284">Encapsulin nanocompartment</keyword>
<dbReference type="Gene3D" id="3.30.2320.10">
    <property type="entry name" value="hypothetical protein PF0899 domain"/>
    <property type="match status" value="1"/>
</dbReference>
<dbReference type="RefSeq" id="WP_048595056.1">
    <property type="nucleotide sequence ID" value="NZ_CVLB01000001.1"/>
</dbReference>
<accession>A0A0G4K910</accession>
<dbReference type="PANTHER" id="PTHR37165">
    <property type="entry name" value="PEPTIDASE U56 FAMILY"/>
    <property type="match status" value="1"/>
</dbReference>
<dbReference type="Proteomes" id="UP000043763">
    <property type="component" value="Unassembled WGS sequence"/>
</dbReference>
<proteinExistence type="inferred from homology"/>
<dbReference type="SUPFAM" id="SSF56563">
    <property type="entry name" value="Major capsid protein gp5"/>
    <property type="match status" value="1"/>
</dbReference>
<evidence type="ECO:0000313" key="5">
    <source>
        <dbReference type="Proteomes" id="UP000043763"/>
    </source>
</evidence>
<protein>
    <submittedName>
        <fullName evidence="4">Bacteriocin</fullName>
    </submittedName>
</protein>
<gene>
    <name evidence="4" type="ORF">BRSU_1900</name>
</gene>
<dbReference type="InterPro" id="IPR007544">
    <property type="entry name" value="ENCAP"/>
</dbReference>